<comment type="caution">
    <text evidence="3">The sequence shown here is derived from an EMBL/GenBank/DDBJ whole genome shotgun (WGS) entry which is preliminary data.</text>
</comment>
<keyword evidence="4" id="KW-1185">Reference proteome</keyword>
<dbReference type="InterPro" id="IPR050772">
    <property type="entry name" value="Hydratase-Decarb/MhpD_sf"/>
</dbReference>
<dbReference type="PANTHER" id="PTHR30143">
    <property type="entry name" value="ACID HYDRATASE"/>
    <property type="match status" value="1"/>
</dbReference>
<dbReference type="InterPro" id="IPR036663">
    <property type="entry name" value="Fumarylacetoacetase_C_sf"/>
</dbReference>
<reference evidence="3 4" key="1">
    <citation type="submission" date="2024-02" db="EMBL/GenBank/DDBJ databases">
        <title>Expansion and revision of Xanthobacter and proposal of Roseixanthobacter gen. nov.</title>
        <authorList>
            <person name="Soltysiak M.P.M."/>
            <person name="Jalihal A."/>
            <person name="Ory A."/>
            <person name="Chrisophersen C."/>
            <person name="Lee A.D."/>
            <person name="Boulton J."/>
            <person name="Springer M."/>
        </authorList>
    </citation>
    <scope>NUCLEOTIDE SEQUENCE [LARGE SCALE GENOMIC DNA]</scope>
    <source>
        <strain evidence="3 4">CB5</strain>
    </source>
</reference>
<sequence length="268" mass="28016">MSTQQIREAADRLFAAARTAVPCEPVRDLIGLDLKAAYEVQFLNTKRAVAEGRRLVGRKIGLTSRAVQQQLGVDQPDFGVLFADMEYCDGEEVLFARLLQPKAEAEVAFVLRADLAAADVTPTEVCRAIDYVAPAIEIVGSRVQNWDIKISDTIADNASSGVYVMGGPIRRLEDTDLAGLGMVLNRNGTAASFGGGAACLGNPLTAVLWLARTCAALGTPLKAGDVVLSGALGPMVPVAPGDVLEARIAGLGAVKVAIGTPGTTEKQA</sequence>
<dbReference type="GO" id="GO:0016787">
    <property type="term" value="F:hydrolase activity"/>
    <property type="evidence" value="ECO:0007669"/>
    <property type="project" value="UniProtKB-KW"/>
</dbReference>
<dbReference type="Proteomes" id="UP001604043">
    <property type="component" value="Unassembled WGS sequence"/>
</dbReference>
<dbReference type="Pfam" id="PF01557">
    <property type="entry name" value="FAA_hydrolase"/>
    <property type="match status" value="1"/>
</dbReference>
<accession>A0ABW6ZN08</accession>
<organism evidence="3 4">
    <name type="scientific">Xanthobacter aminoxidans</name>
    <dbReference type="NCBI Taxonomy" id="186280"/>
    <lineage>
        <taxon>Bacteria</taxon>
        <taxon>Pseudomonadati</taxon>
        <taxon>Pseudomonadota</taxon>
        <taxon>Alphaproteobacteria</taxon>
        <taxon>Hyphomicrobiales</taxon>
        <taxon>Xanthobacteraceae</taxon>
        <taxon>Xanthobacter</taxon>
    </lineage>
</organism>
<gene>
    <name evidence="3" type="ORF">V5F30_19265</name>
</gene>
<name>A0ABW6ZN08_9HYPH</name>
<dbReference type="PANTHER" id="PTHR30143:SF0">
    <property type="entry name" value="2-KETO-4-PENTENOATE HYDRATASE"/>
    <property type="match status" value="1"/>
</dbReference>
<feature type="domain" description="Fumarylacetoacetase-like C-terminal" evidence="2">
    <location>
        <begin position="75"/>
        <end position="255"/>
    </location>
</feature>
<dbReference type="SUPFAM" id="SSF56529">
    <property type="entry name" value="FAH"/>
    <property type="match status" value="1"/>
</dbReference>
<protein>
    <submittedName>
        <fullName evidence="3">Fumarylacetoacetate hydrolase family protein</fullName>
    </submittedName>
</protein>
<dbReference type="EMBL" id="JBAFUR010000006">
    <property type="protein sequence ID" value="MFG1254361.1"/>
    <property type="molecule type" value="Genomic_DNA"/>
</dbReference>
<proteinExistence type="predicted"/>
<evidence type="ECO:0000313" key="3">
    <source>
        <dbReference type="EMBL" id="MFG1254361.1"/>
    </source>
</evidence>
<keyword evidence="1" id="KW-0456">Lyase</keyword>
<dbReference type="InterPro" id="IPR011234">
    <property type="entry name" value="Fumarylacetoacetase-like_C"/>
</dbReference>
<evidence type="ECO:0000313" key="4">
    <source>
        <dbReference type="Proteomes" id="UP001604043"/>
    </source>
</evidence>
<evidence type="ECO:0000259" key="2">
    <source>
        <dbReference type="Pfam" id="PF01557"/>
    </source>
</evidence>
<dbReference type="RefSeq" id="WP_394007417.1">
    <property type="nucleotide sequence ID" value="NZ_JBAFUR010000006.1"/>
</dbReference>
<keyword evidence="3" id="KW-0378">Hydrolase</keyword>
<evidence type="ECO:0000256" key="1">
    <source>
        <dbReference type="ARBA" id="ARBA00023239"/>
    </source>
</evidence>
<dbReference type="Gene3D" id="3.90.850.10">
    <property type="entry name" value="Fumarylacetoacetase-like, C-terminal domain"/>
    <property type="match status" value="1"/>
</dbReference>